<feature type="compositionally biased region" description="Acidic residues" evidence="4">
    <location>
        <begin position="516"/>
        <end position="532"/>
    </location>
</feature>
<proteinExistence type="predicted"/>
<feature type="region of interest" description="Disordered" evidence="4">
    <location>
        <begin position="96"/>
        <end position="122"/>
    </location>
</feature>
<gene>
    <name evidence="5" type="ORF">CSSPJE1EN1_LOCUS7123</name>
</gene>
<evidence type="ECO:0000313" key="6">
    <source>
        <dbReference type="Proteomes" id="UP001497444"/>
    </source>
</evidence>
<feature type="compositionally biased region" description="Basic and acidic residues" evidence="4">
    <location>
        <begin position="461"/>
        <end position="475"/>
    </location>
</feature>
<feature type="region of interest" description="Disordered" evidence="4">
    <location>
        <begin position="573"/>
        <end position="615"/>
    </location>
</feature>
<keyword evidence="3" id="KW-0934">Plastid</keyword>
<dbReference type="InterPro" id="IPR007378">
    <property type="entry name" value="Tic22-like"/>
</dbReference>
<comment type="subcellular location">
    <subcellularLocation>
        <location evidence="1">Plastid</location>
        <location evidence="1">Chloroplast</location>
    </subcellularLocation>
</comment>
<dbReference type="PANTHER" id="PTHR35138">
    <property type="entry name" value="OS01G0225300 PROTEIN"/>
    <property type="match status" value="1"/>
</dbReference>
<sequence>MAGEIRPQSHQLSSFRKDDHQFQMLVPSSRPSVPQIFSGLLQMVTANLSSAIQPAKSLKTEVLETVSSMMAQRPLVIPFPNLTINTLSVLPSPQVTVTPQNVSSSSPQVPSSQQDESMSEVGEVSSTGPAFIGQVFTMCDSSRRGLIAVRPADSLRALKFPPYWPPFLAKFSSKWLEKAMHMVLKEEMTDGPVFRFYFRKDDAGAYVKNLNLAGAMVGSCPLDVAYKYFKGKPSMFKFVADETQVKVAKKLLHKDRGARVAKKFKGVPVFTARNLTIAMSTSNGVRWFRPYFFDKKQLDSLIGHSVDHYYQMLIHSRRIQRHSQVIDNGSDSFSGDPIEDDPDGLLDPPEVQELMEEMGQGGGAMEWVVLKAVEVQVQDMIDQVLLGHPLSRRLAGLQPKFPVLVDSFERRVAAAESEVIEESKVRFSKSEIPTSSDESSRPGSLGAGGIGGGEEDSSTSGRDDANSGEGEEHSRAQNNPQSKLPFNLFGQKWVSRFNPSVVFKRKDSGDARILEEDSDSDVETSTKEEEEGSERPQPKLTMMGIAMSGPMKGTNDTVLQEAMAAAAKDIEERVRKGEGSGQDHGPLFIADLGAPQEVWGREASDPSGWDEDETD</sequence>
<evidence type="ECO:0000313" key="5">
    <source>
        <dbReference type="EMBL" id="CAK9261645.1"/>
    </source>
</evidence>
<protein>
    <submittedName>
        <fullName evidence="5">Uncharacterized protein</fullName>
    </submittedName>
</protein>
<feature type="compositionally biased region" description="Basic and acidic residues" evidence="4">
    <location>
        <begin position="505"/>
        <end position="515"/>
    </location>
</feature>
<feature type="compositionally biased region" description="Low complexity" evidence="4">
    <location>
        <begin position="96"/>
        <end position="114"/>
    </location>
</feature>
<organism evidence="5 6">
    <name type="scientific">Sphagnum jensenii</name>
    <dbReference type="NCBI Taxonomy" id="128206"/>
    <lineage>
        <taxon>Eukaryota</taxon>
        <taxon>Viridiplantae</taxon>
        <taxon>Streptophyta</taxon>
        <taxon>Embryophyta</taxon>
        <taxon>Bryophyta</taxon>
        <taxon>Sphagnophytina</taxon>
        <taxon>Sphagnopsida</taxon>
        <taxon>Sphagnales</taxon>
        <taxon>Sphagnaceae</taxon>
        <taxon>Sphagnum</taxon>
    </lineage>
</organism>
<evidence type="ECO:0000256" key="4">
    <source>
        <dbReference type="SAM" id="MobiDB-lite"/>
    </source>
</evidence>
<dbReference type="EMBL" id="OZ020109">
    <property type="protein sequence ID" value="CAK9261645.1"/>
    <property type="molecule type" value="Genomic_DNA"/>
</dbReference>
<feature type="region of interest" description="Disordered" evidence="4">
    <location>
        <begin position="423"/>
        <end position="484"/>
    </location>
</feature>
<evidence type="ECO:0000256" key="1">
    <source>
        <dbReference type="ARBA" id="ARBA00004229"/>
    </source>
</evidence>
<name>A0ABP0W8J5_9BRYO</name>
<accession>A0ABP0W8J5</accession>
<reference evidence="5" key="1">
    <citation type="submission" date="2024-02" db="EMBL/GenBank/DDBJ databases">
        <authorList>
            <consortium name="ELIXIR-Norway"/>
            <consortium name="Elixir Norway"/>
        </authorList>
    </citation>
    <scope>NUCLEOTIDE SEQUENCE</scope>
</reference>
<evidence type="ECO:0000256" key="2">
    <source>
        <dbReference type="ARBA" id="ARBA00022528"/>
    </source>
</evidence>
<feature type="region of interest" description="Disordered" evidence="4">
    <location>
        <begin position="505"/>
        <end position="539"/>
    </location>
</feature>
<keyword evidence="6" id="KW-1185">Reference proteome</keyword>
<dbReference type="Proteomes" id="UP001497444">
    <property type="component" value="Chromosome 14"/>
</dbReference>
<dbReference type="PANTHER" id="PTHR35138:SF1">
    <property type="entry name" value="MYB-LIKE DOMAIN-CONTAINING PROTEIN"/>
    <property type="match status" value="1"/>
</dbReference>
<dbReference type="Pfam" id="PF04278">
    <property type="entry name" value="Tic22"/>
    <property type="match status" value="1"/>
</dbReference>
<evidence type="ECO:0000256" key="3">
    <source>
        <dbReference type="ARBA" id="ARBA00022640"/>
    </source>
</evidence>
<keyword evidence="2" id="KW-0150">Chloroplast</keyword>